<dbReference type="SUPFAM" id="SSF48452">
    <property type="entry name" value="TPR-like"/>
    <property type="match status" value="1"/>
</dbReference>
<keyword evidence="6" id="KW-0998">Cell outer membrane</keyword>
<evidence type="ECO:0000256" key="5">
    <source>
        <dbReference type="ARBA" id="ARBA00023136"/>
    </source>
</evidence>
<evidence type="ECO:0000313" key="9">
    <source>
        <dbReference type="EMBL" id="KKN66802.1"/>
    </source>
</evidence>
<keyword evidence="4" id="KW-0732">Signal</keyword>
<evidence type="ECO:0000256" key="4">
    <source>
        <dbReference type="ARBA" id="ARBA00022729"/>
    </source>
</evidence>
<evidence type="ECO:0000256" key="1">
    <source>
        <dbReference type="ARBA" id="ARBA00004571"/>
    </source>
</evidence>
<dbReference type="AlphaFoldDB" id="A0A0F9SW24"/>
<gene>
    <name evidence="9" type="ORF">LCGC14_0467940</name>
</gene>
<feature type="domain" description="Surface lipoprotein assembly modifier N-terminal TPR repeats region" evidence="8">
    <location>
        <begin position="79"/>
        <end position="176"/>
    </location>
</feature>
<protein>
    <recommendedName>
        <fullName evidence="10">DUF560 domain-containing protein</fullName>
    </recommendedName>
</protein>
<evidence type="ECO:0000256" key="2">
    <source>
        <dbReference type="ARBA" id="ARBA00022452"/>
    </source>
</evidence>
<keyword evidence="2" id="KW-1134">Transmembrane beta strand</keyword>
<reference evidence="9" key="1">
    <citation type="journal article" date="2015" name="Nature">
        <title>Complex archaea that bridge the gap between prokaryotes and eukaryotes.</title>
        <authorList>
            <person name="Spang A."/>
            <person name="Saw J.H."/>
            <person name="Jorgensen S.L."/>
            <person name="Zaremba-Niedzwiedzka K."/>
            <person name="Martijn J."/>
            <person name="Lind A.E."/>
            <person name="van Eijk R."/>
            <person name="Schleper C."/>
            <person name="Guy L."/>
            <person name="Ettema T.J."/>
        </authorList>
    </citation>
    <scope>NUCLEOTIDE SEQUENCE</scope>
</reference>
<keyword evidence="3" id="KW-0812">Transmembrane</keyword>
<evidence type="ECO:0000259" key="7">
    <source>
        <dbReference type="Pfam" id="PF04575"/>
    </source>
</evidence>
<dbReference type="InterPro" id="IPR057556">
    <property type="entry name" value="TPR_Slam"/>
</dbReference>
<dbReference type="InterPro" id="IPR011990">
    <property type="entry name" value="TPR-like_helical_dom_sf"/>
</dbReference>
<evidence type="ECO:0000256" key="6">
    <source>
        <dbReference type="ARBA" id="ARBA00023237"/>
    </source>
</evidence>
<accession>A0A0F9SW24</accession>
<comment type="subcellular location">
    <subcellularLocation>
        <location evidence="1">Cell outer membrane</location>
        <topology evidence="1">Multi-pass membrane protein</topology>
    </subcellularLocation>
</comment>
<dbReference type="Pfam" id="PF04575">
    <property type="entry name" value="SlipAM"/>
    <property type="match status" value="1"/>
</dbReference>
<name>A0A0F9SW24_9ZZZZ</name>
<proteinExistence type="predicted"/>
<evidence type="ECO:0008006" key="10">
    <source>
        <dbReference type="Google" id="ProtNLM"/>
    </source>
</evidence>
<evidence type="ECO:0000256" key="3">
    <source>
        <dbReference type="ARBA" id="ARBA00022692"/>
    </source>
</evidence>
<dbReference type="Pfam" id="PF24575">
    <property type="entry name" value="TPR_Slam"/>
    <property type="match status" value="1"/>
</dbReference>
<sequence>MLLIPSIFIISIRQLILYASFLCLYLICFNSWADDTDTSLRLNQSIELRAEQQEQNILKDEDYLHGERPTLTVNGQRYAVQHNKDDVGRALYLSIQQKEWSAVDYFLKEYLYFPDADPLLLAYARGALARMHEDLDTAQQQYRELLALKPDFLPGQLELARVLFENREDGESETFFKKIALTLTPANAQQQGLSQTVDSFLNALENRQSWQGSFSIGPTWVDNLNQSSETYTCLQRYNDFCLYERKTPEAIKAQGIDYEATLNKRFAISGHHGIFFRSLLYGQNYKDQSIYNESQLNSQIGYSYHDRRNQYSLAPSFEFSRYGNTSMYGAWGTHGEWLHYLSDKAIFKLEADYKKQEYLNENIADLYDGNIWSTYATAWYALPNDWTIFGGLDWTHKQAKIDTNAYQQIGIRAGVSKIFNKHINAVLFASIREQEYGVYNALLGELRDDVEQNYTLIVRFPSLSIYGLEPSLTLKHRKVHSNIDWLYSHERNAASLRLEKRF</sequence>
<dbReference type="InterPro" id="IPR007655">
    <property type="entry name" value="Slam_C"/>
</dbReference>
<organism evidence="9">
    <name type="scientific">marine sediment metagenome</name>
    <dbReference type="NCBI Taxonomy" id="412755"/>
    <lineage>
        <taxon>unclassified sequences</taxon>
        <taxon>metagenomes</taxon>
        <taxon>ecological metagenomes</taxon>
    </lineage>
</organism>
<feature type="domain" description="Surface lipoprotein assembly modifier C-terminal" evidence="7">
    <location>
        <begin position="210"/>
        <end position="502"/>
    </location>
</feature>
<evidence type="ECO:0000259" key="8">
    <source>
        <dbReference type="Pfam" id="PF24575"/>
    </source>
</evidence>
<dbReference type="EMBL" id="LAZR01000490">
    <property type="protein sequence ID" value="KKN66802.1"/>
    <property type="molecule type" value="Genomic_DNA"/>
</dbReference>
<keyword evidence="5" id="KW-0472">Membrane</keyword>
<dbReference type="Gene3D" id="1.25.40.10">
    <property type="entry name" value="Tetratricopeptide repeat domain"/>
    <property type="match status" value="1"/>
</dbReference>
<comment type="caution">
    <text evidence="9">The sequence shown here is derived from an EMBL/GenBank/DDBJ whole genome shotgun (WGS) entry which is preliminary data.</text>
</comment>
<dbReference type="GO" id="GO:0009279">
    <property type="term" value="C:cell outer membrane"/>
    <property type="evidence" value="ECO:0007669"/>
    <property type="project" value="UniProtKB-SubCell"/>
</dbReference>